<dbReference type="Proteomes" id="UP000199229">
    <property type="component" value="Unassembled WGS sequence"/>
</dbReference>
<dbReference type="AlphaFoldDB" id="A0A1I2RZL6"/>
<keyword evidence="2" id="KW-1185">Reference proteome</keyword>
<dbReference type="RefSeq" id="WP_244528571.1">
    <property type="nucleotide sequence ID" value="NZ_FOPM01000003.1"/>
</dbReference>
<accession>A0A1I2RZL6</accession>
<sequence>MEAALEPHTFLRDGVAYEVRFTHAPEAWIAAIHRAGEATAQIVAFPHGRGYDPDDVRGSLVAGCEAMVPNLPWPGITRH</sequence>
<name>A0A1I2RZL6_9HYPH</name>
<reference evidence="2" key="1">
    <citation type="submission" date="2016-10" db="EMBL/GenBank/DDBJ databases">
        <authorList>
            <person name="Varghese N."/>
            <person name="Submissions S."/>
        </authorList>
    </citation>
    <scope>NUCLEOTIDE SEQUENCE [LARGE SCALE GENOMIC DNA]</scope>
    <source>
        <strain evidence="2">Gh-105</strain>
    </source>
</reference>
<gene>
    <name evidence="1" type="ORF">SAMN05192565_103100</name>
</gene>
<protein>
    <submittedName>
        <fullName evidence="1">Uncharacterized protein</fullName>
    </submittedName>
</protein>
<evidence type="ECO:0000313" key="1">
    <source>
        <dbReference type="EMBL" id="SFG43206.1"/>
    </source>
</evidence>
<organism evidence="1 2">
    <name type="scientific">Methylobacterium gossipiicola</name>
    <dbReference type="NCBI Taxonomy" id="582675"/>
    <lineage>
        <taxon>Bacteria</taxon>
        <taxon>Pseudomonadati</taxon>
        <taxon>Pseudomonadota</taxon>
        <taxon>Alphaproteobacteria</taxon>
        <taxon>Hyphomicrobiales</taxon>
        <taxon>Methylobacteriaceae</taxon>
        <taxon>Methylobacterium</taxon>
    </lineage>
</organism>
<dbReference type="EMBL" id="FOPM01000003">
    <property type="protein sequence ID" value="SFG43206.1"/>
    <property type="molecule type" value="Genomic_DNA"/>
</dbReference>
<evidence type="ECO:0000313" key="2">
    <source>
        <dbReference type="Proteomes" id="UP000199229"/>
    </source>
</evidence>
<proteinExistence type="predicted"/>
<dbReference type="STRING" id="582675.SAMN05192565_103100"/>